<proteinExistence type="predicted"/>
<evidence type="ECO:0000313" key="3">
    <source>
        <dbReference type="EMBL" id="MEM0516104.1"/>
    </source>
</evidence>
<keyword evidence="1" id="KW-0472">Membrane</keyword>
<dbReference type="InterPro" id="IPR027268">
    <property type="entry name" value="Peptidase_M4/M1_CTD_sf"/>
</dbReference>
<keyword evidence="3" id="KW-0031">Aminopeptidase</keyword>
<dbReference type="Proteomes" id="UP001447008">
    <property type="component" value="Unassembled WGS sequence"/>
</dbReference>
<feature type="transmembrane region" description="Helical" evidence="1">
    <location>
        <begin position="178"/>
        <end position="198"/>
    </location>
</feature>
<dbReference type="RefSeq" id="WP_342679322.1">
    <property type="nucleotide sequence ID" value="NZ_JBCGCU010000013.1"/>
</dbReference>
<dbReference type="SUPFAM" id="SSF55486">
    <property type="entry name" value="Metalloproteases ('zincins'), catalytic domain"/>
    <property type="match status" value="1"/>
</dbReference>
<accession>A0ABU9MXW9</accession>
<feature type="transmembrane region" description="Helical" evidence="1">
    <location>
        <begin position="148"/>
        <end position="171"/>
    </location>
</feature>
<gene>
    <name evidence="3" type="ORF">WCN91_11885</name>
</gene>
<feature type="transmembrane region" description="Helical" evidence="1">
    <location>
        <begin position="314"/>
        <end position="335"/>
    </location>
</feature>
<keyword evidence="4" id="KW-1185">Reference proteome</keyword>
<evidence type="ECO:0000313" key="4">
    <source>
        <dbReference type="Proteomes" id="UP001447008"/>
    </source>
</evidence>
<dbReference type="Gene3D" id="1.10.390.10">
    <property type="entry name" value="Neutral Protease Domain 2"/>
    <property type="match status" value="1"/>
</dbReference>
<feature type="transmembrane region" description="Helical" evidence="1">
    <location>
        <begin position="246"/>
        <end position="265"/>
    </location>
</feature>
<keyword evidence="1" id="KW-1133">Transmembrane helix</keyword>
<feature type="transmembrane region" description="Helical" evidence="1">
    <location>
        <begin position="52"/>
        <end position="74"/>
    </location>
</feature>
<feature type="transmembrane region" description="Helical" evidence="1">
    <location>
        <begin position="104"/>
        <end position="128"/>
    </location>
</feature>
<dbReference type="Pfam" id="PF01433">
    <property type="entry name" value="Peptidase_M1"/>
    <property type="match status" value="1"/>
</dbReference>
<comment type="caution">
    <text evidence="3">The sequence shown here is derived from an EMBL/GenBank/DDBJ whole genome shotgun (WGS) entry which is preliminary data.</text>
</comment>
<feature type="transmembrane region" description="Helical" evidence="1">
    <location>
        <begin position="564"/>
        <end position="585"/>
    </location>
</feature>
<evidence type="ECO:0000256" key="1">
    <source>
        <dbReference type="SAM" id="Phobius"/>
    </source>
</evidence>
<organism evidence="3 4">
    <name type="scientific">Pseudoalteromonas qingdaonensis</name>
    <dbReference type="NCBI Taxonomy" id="3131913"/>
    <lineage>
        <taxon>Bacteria</taxon>
        <taxon>Pseudomonadati</taxon>
        <taxon>Pseudomonadota</taxon>
        <taxon>Gammaproteobacteria</taxon>
        <taxon>Alteromonadales</taxon>
        <taxon>Pseudoalteromonadaceae</taxon>
        <taxon>Pseudoalteromonas</taxon>
    </lineage>
</organism>
<sequence length="1194" mass="136566">MLLKMLTFELRYFVRQPSFYVSSLLFFLLAFLATVSDNVQIGGSNVNANSPYTILMMMVVMLIFALFAVVNFVASSTIRNDSEHMAELVYSKPIAQHSYHLGRFLGAFCVTLLVFAFVPLGVFLGTWFGSLVGWLDPELLAPNKLQYYLQPFVILAVPTLFVMAVSCHVAALRFRTMMAVYIAAVVLFIGYNTVSVFFEQPEFRLWAALFDPFGFGAFMDATRYWTVAEKDTQTLALEGNVLYNRLIWLTVAVVLFVTMGLKGGYQSGGKDKKPQQASASMLKRAQQALSNKIAVRPAQISTKSQFLLRTRFEIVQVVFSAPFMILAALTLFMLISPLLVPGQWYGTSNWPLTQAMIPLIKGVMGMFMIIILVYYSAEVVWRERNSNFGDIIDSYPTHNLVFWASKLLAITTVLVLLYGAGMLFTITYQLVKGQFNIELGQYLFRLGYLTMVPLVMTTILAFFFQVISPNKYVGMLLFIIYYAVNMVLSNYGFSHNMYRFASSPAAPYSDLNTYGHFLTGVHWYNLYWLGLTLVLAALGYGLWHRGPQQTLLSRLRLLGYHLGSKGKLVVTCGLVIFVASGSWIYHNTRVLNDYHTQDQSEDLRTQYEQQLVQHKDDPIPVITKVDVTADIYPHERRMVAKAELEFTNTSEQPIKRFLVSKPRFSSQWQLSLEGGQLAEELSEFKSWWYEFDTPLQPGETRTGEMSVVREHQGFKNSGFDTQLVENGTFINNYELFPVFGYRGDYELQDRNERRKRGLPELERAHDLEDSRYYQQSFFGQGVGFIDFSATISTSLDQFAIAPGYLQHEEIDQERGRRTFRYEMDAPMVHFYNIMSAQLEVKKEQYKGIDIEVYYHRDHAWNIDTMIQSTKDSIDYFTQAFGPYQHKQLRILEFPGYRSFAQSFANTVPYSEDIGFITDLRDPDDIDAPYYVTAHEVAHQWWGHQVGAANVQGSAVISETLSQYSAIQVLREKYGEQKLRKFLKYELDHYLQGRTRETHEEMPLYRSENQQYLHYQKGSVVMMAIADRIGVERTNEALKAFLQAFKYKDDPYPTTLDLLSYLKADADEQEQAFIDDQFKRITLFELGVDKVEVAEQADAEGKFKVTLTVTAKKAFADGKGNETEQPMAQLVDIGLFSEDPEKLSAEDAVIYLQKHQLSSGENTLELYVDKKPSYAGVDPLVKLVDRDSANNIKKL</sequence>
<name>A0ABU9MXW9_9GAMM</name>
<dbReference type="EMBL" id="JBCGCU010000013">
    <property type="protein sequence ID" value="MEM0516104.1"/>
    <property type="molecule type" value="Genomic_DNA"/>
</dbReference>
<dbReference type="GO" id="GO:0004177">
    <property type="term" value="F:aminopeptidase activity"/>
    <property type="evidence" value="ECO:0007669"/>
    <property type="project" value="UniProtKB-KW"/>
</dbReference>
<feature type="transmembrane region" description="Helical" evidence="1">
    <location>
        <begin position="355"/>
        <end position="375"/>
    </location>
</feature>
<protein>
    <submittedName>
        <fullName evidence="3">M1 family aminopeptidase</fullName>
    </submittedName>
</protein>
<keyword evidence="3" id="KW-0645">Protease</keyword>
<reference evidence="3 4" key="1">
    <citation type="submission" date="2024-03" db="EMBL/GenBank/DDBJ databases">
        <title>Pseudoalteromonas qingdaonensis sp. nov., isolated from the intestines of marine benthic organisms.</title>
        <authorList>
            <person name="Lin X."/>
            <person name="Fang S."/>
            <person name="Hu X."/>
        </authorList>
    </citation>
    <scope>NUCLEOTIDE SEQUENCE [LARGE SCALE GENOMIC DNA]</scope>
    <source>
        <strain evidence="3 4">YIC-827</strain>
    </source>
</reference>
<feature type="transmembrane region" description="Helical" evidence="1">
    <location>
        <begin position="526"/>
        <end position="543"/>
    </location>
</feature>
<feature type="domain" description="Peptidase M1 membrane alanine aminopeptidase" evidence="2">
    <location>
        <begin position="867"/>
        <end position="1063"/>
    </location>
</feature>
<feature type="transmembrane region" description="Helical" evidence="1">
    <location>
        <begin position="442"/>
        <end position="464"/>
    </location>
</feature>
<feature type="transmembrane region" description="Helical" evidence="1">
    <location>
        <begin position="407"/>
        <end position="430"/>
    </location>
</feature>
<evidence type="ECO:0000259" key="2">
    <source>
        <dbReference type="Pfam" id="PF01433"/>
    </source>
</evidence>
<keyword evidence="3" id="KW-0378">Hydrolase</keyword>
<feature type="transmembrane region" description="Helical" evidence="1">
    <location>
        <begin position="476"/>
        <end position="493"/>
    </location>
</feature>
<keyword evidence="1" id="KW-0812">Transmembrane</keyword>
<dbReference type="InterPro" id="IPR014782">
    <property type="entry name" value="Peptidase_M1_dom"/>
</dbReference>